<dbReference type="Pfam" id="PF00106">
    <property type="entry name" value="adh_short"/>
    <property type="match status" value="1"/>
</dbReference>
<comment type="similarity">
    <text evidence="1">Belongs to the short-chain dehydrogenases/reductases (SDR) family.</text>
</comment>
<name>A0A1H8HYY7_9PROT</name>
<reference evidence="3 4" key="1">
    <citation type="submission" date="2016-10" db="EMBL/GenBank/DDBJ databases">
        <authorList>
            <person name="de Groot N.N."/>
        </authorList>
    </citation>
    <scope>NUCLEOTIDE SEQUENCE [LARGE SCALE GENOMIC DNA]</scope>
    <source>
        <strain evidence="3 4">Nm22</strain>
    </source>
</reference>
<dbReference type="SUPFAM" id="SSF51735">
    <property type="entry name" value="NAD(P)-binding Rossmann-fold domains"/>
    <property type="match status" value="1"/>
</dbReference>
<dbReference type="GO" id="GO:0016491">
    <property type="term" value="F:oxidoreductase activity"/>
    <property type="evidence" value="ECO:0007669"/>
    <property type="project" value="UniProtKB-KW"/>
</dbReference>
<dbReference type="EMBL" id="FOCP01000027">
    <property type="protein sequence ID" value="SEN61145.1"/>
    <property type="molecule type" value="Genomic_DNA"/>
</dbReference>
<protein>
    <submittedName>
        <fullName evidence="3">NAD(P)-dependent dehydrogenase, short-chain alcohol dehydrogenase family</fullName>
    </submittedName>
</protein>
<dbReference type="Gene3D" id="3.40.50.720">
    <property type="entry name" value="NAD(P)-binding Rossmann-like Domain"/>
    <property type="match status" value="1"/>
</dbReference>
<dbReference type="InterPro" id="IPR002347">
    <property type="entry name" value="SDR_fam"/>
</dbReference>
<evidence type="ECO:0000256" key="2">
    <source>
        <dbReference type="ARBA" id="ARBA00023002"/>
    </source>
</evidence>
<dbReference type="AlphaFoldDB" id="A0A1H8HYY7"/>
<dbReference type="InterPro" id="IPR036291">
    <property type="entry name" value="NAD(P)-bd_dom_sf"/>
</dbReference>
<accession>A0A1H8HYY7</accession>
<proteinExistence type="inferred from homology"/>
<dbReference type="PANTHER" id="PTHR42901:SF1">
    <property type="entry name" value="ALCOHOL DEHYDROGENASE"/>
    <property type="match status" value="1"/>
</dbReference>
<evidence type="ECO:0000313" key="4">
    <source>
        <dbReference type="Proteomes" id="UP000199459"/>
    </source>
</evidence>
<dbReference type="PRINTS" id="PR00081">
    <property type="entry name" value="GDHRDH"/>
</dbReference>
<dbReference type="OrthoDB" id="9790785at2"/>
<gene>
    <name evidence="3" type="ORF">SAMN05216325_12724</name>
</gene>
<dbReference type="STRING" id="917.SAMN05216326_10592"/>
<dbReference type="PANTHER" id="PTHR42901">
    <property type="entry name" value="ALCOHOL DEHYDROGENASE"/>
    <property type="match status" value="1"/>
</dbReference>
<organism evidence="3 4">
    <name type="scientific">Nitrosomonas marina</name>
    <dbReference type="NCBI Taxonomy" id="917"/>
    <lineage>
        <taxon>Bacteria</taxon>
        <taxon>Pseudomonadati</taxon>
        <taxon>Pseudomonadota</taxon>
        <taxon>Betaproteobacteria</taxon>
        <taxon>Nitrosomonadales</taxon>
        <taxon>Nitrosomonadaceae</taxon>
        <taxon>Nitrosomonas</taxon>
    </lineage>
</organism>
<dbReference type="NCBIfam" id="NF006509">
    <property type="entry name" value="PRK08945.1"/>
    <property type="match status" value="1"/>
</dbReference>
<evidence type="ECO:0000313" key="3">
    <source>
        <dbReference type="EMBL" id="SEN61145.1"/>
    </source>
</evidence>
<sequence length="248" mass="27124">MSQYRNYSPPENLLQNRVILVTGAGQGLGRTAAIAFAKHGAIVILHGKSTKKLERVYDEIESLDITQPVIYPLDLEKAAEKDYNLLAQAITEQLGRLDGILHNAAFLHGPSPMESQTLEQWQTLLQVNLIAPFALTKACLPLLKTAPDASIIMTGSTHGHDPKAYWGGFSVAKAGIEAFVKIQADEWSMLPNVRINALIPGAVNTPQRVKTHPGEVKKTLPQPEDLMPVYLFLMGPESRAITGEIILC</sequence>
<evidence type="ECO:0000256" key="1">
    <source>
        <dbReference type="ARBA" id="ARBA00006484"/>
    </source>
</evidence>
<dbReference type="Proteomes" id="UP000199459">
    <property type="component" value="Unassembled WGS sequence"/>
</dbReference>
<keyword evidence="2" id="KW-0560">Oxidoreductase</keyword>
<dbReference type="RefSeq" id="WP_090634323.1">
    <property type="nucleotide sequence ID" value="NZ_FOCP01000027.1"/>
</dbReference>